<organism evidence="10 11">
    <name type="scientific">Canariomyces notabilis</name>
    <dbReference type="NCBI Taxonomy" id="2074819"/>
    <lineage>
        <taxon>Eukaryota</taxon>
        <taxon>Fungi</taxon>
        <taxon>Dikarya</taxon>
        <taxon>Ascomycota</taxon>
        <taxon>Pezizomycotina</taxon>
        <taxon>Sordariomycetes</taxon>
        <taxon>Sordariomycetidae</taxon>
        <taxon>Sordariales</taxon>
        <taxon>Chaetomiaceae</taxon>
        <taxon>Canariomyces</taxon>
    </lineage>
</organism>
<dbReference type="InterPro" id="IPR029058">
    <property type="entry name" value="AB_hydrolase_fold"/>
</dbReference>
<evidence type="ECO:0000256" key="4">
    <source>
        <dbReference type="ARBA" id="ARBA00022729"/>
    </source>
</evidence>
<dbReference type="FunFam" id="3.40.50.1820:FF:000203">
    <property type="entry name" value="Feruloyl esterase B"/>
    <property type="match status" value="1"/>
</dbReference>
<keyword evidence="7 9" id="KW-0119">Carbohydrate metabolism</keyword>
<keyword evidence="11" id="KW-1185">Reference proteome</keyword>
<keyword evidence="6" id="KW-0325">Glycoprotein</keyword>
<dbReference type="NCBIfam" id="TIGR01840">
    <property type="entry name" value="esterase_phb"/>
    <property type="match status" value="1"/>
</dbReference>
<dbReference type="Gene3D" id="3.40.50.1820">
    <property type="entry name" value="alpha/beta hydrolase"/>
    <property type="match status" value="1"/>
</dbReference>
<name>A0AAN6QRQ1_9PEZI</name>
<evidence type="ECO:0000256" key="5">
    <source>
        <dbReference type="ARBA" id="ARBA00022801"/>
    </source>
</evidence>
<reference evidence="10" key="2">
    <citation type="submission" date="2023-05" db="EMBL/GenBank/DDBJ databases">
        <authorList>
            <consortium name="Lawrence Berkeley National Laboratory"/>
            <person name="Steindorff A."/>
            <person name="Hensen N."/>
            <person name="Bonometti L."/>
            <person name="Westerberg I."/>
            <person name="Brannstrom I.O."/>
            <person name="Guillou S."/>
            <person name="Cros-Aarteil S."/>
            <person name="Calhoun S."/>
            <person name="Haridas S."/>
            <person name="Kuo A."/>
            <person name="Mondo S."/>
            <person name="Pangilinan J."/>
            <person name="Riley R."/>
            <person name="Labutti K."/>
            <person name="Andreopoulos B."/>
            <person name="Lipzen A."/>
            <person name="Chen C."/>
            <person name="Yanf M."/>
            <person name="Daum C."/>
            <person name="Ng V."/>
            <person name="Clum A."/>
            <person name="Ohm R."/>
            <person name="Martin F."/>
            <person name="Silar P."/>
            <person name="Natvig D."/>
            <person name="Lalanne C."/>
            <person name="Gautier V."/>
            <person name="Ament-Velasquez S.L."/>
            <person name="Kruys A."/>
            <person name="Hutchinson M.I."/>
            <person name="Powell A.J."/>
            <person name="Barry K."/>
            <person name="Miller A.N."/>
            <person name="Grigoriev I.V."/>
            <person name="Debuchy R."/>
            <person name="Gladieux P."/>
            <person name="Thoren M.H."/>
            <person name="Johannesson H."/>
        </authorList>
    </citation>
    <scope>NUCLEOTIDE SEQUENCE</scope>
    <source>
        <strain evidence="10">CBS 508.74</strain>
    </source>
</reference>
<dbReference type="InterPro" id="IPR010126">
    <property type="entry name" value="Esterase_phb"/>
</dbReference>
<evidence type="ECO:0000256" key="9">
    <source>
        <dbReference type="RuleBase" id="RU367147"/>
    </source>
</evidence>
<dbReference type="Pfam" id="PF10503">
    <property type="entry name" value="Esterase_PHB"/>
    <property type="match status" value="1"/>
</dbReference>
<dbReference type="SUPFAM" id="SSF53474">
    <property type="entry name" value="alpha/beta-Hydrolases"/>
    <property type="match status" value="2"/>
</dbReference>
<dbReference type="InterPro" id="IPR050955">
    <property type="entry name" value="Plant_Biomass_Hydrol_Est"/>
</dbReference>
<dbReference type="GO" id="GO:0045493">
    <property type="term" value="P:xylan catabolic process"/>
    <property type="evidence" value="ECO:0007669"/>
    <property type="project" value="UniProtKB-UniRule"/>
</dbReference>
<feature type="chain" id="PRO_5042662131" description="Carboxylic ester hydrolase" evidence="9">
    <location>
        <begin position="19"/>
        <end position="292"/>
    </location>
</feature>
<evidence type="ECO:0000256" key="7">
    <source>
        <dbReference type="ARBA" id="ARBA00023277"/>
    </source>
</evidence>
<evidence type="ECO:0000256" key="8">
    <source>
        <dbReference type="ARBA" id="ARBA00023326"/>
    </source>
</evidence>
<comment type="similarity">
    <text evidence="9">Belongs to the carbohydrate esterase 1 (CE1) family.</text>
</comment>
<comment type="subcellular location">
    <subcellularLocation>
        <location evidence="1 9">Secreted</location>
    </subcellularLocation>
</comment>
<sequence>MLLKSLATFAALAASGLCASLQQVSNFGTNPTRIQMYIYVPDRLATKPAIIVALHPCGGTGQQWFSGTRLPSYADSNGFILIYPSTPNMSNCWDVHSPASLTHGAGGDALGIVNMVNYTIERYGADRARVYVMGFSSGGMMTNVLAGSYPDVFEAGAAYSGTPHACFAGAQGATPFAPNQTCAQGLQHTPQEWGNFVRNSYPGYTGRRPRMQISHGLADTLVRPQCAVEALKQWSNVLGVEFTRNVTGVPSAQFTQQIYGDGTKLQGFFGQGVGHAPTVNEQQMLRFFGLIN</sequence>
<comment type="function">
    <text evidence="9">Esterase involved in the hydrolysis of xylan, a major structural heterogeneous polysaccharide found in plant biomass representing the second most abundant polysaccharide in the biosphere, after cellulose.</text>
</comment>
<evidence type="ECO:0000256" key="3">
    <source>
        <dbReference type="ARBA" id="ARBA00022525"/>
    </source>
</evidence>
<dbReference type="PANTHER" id="PTHR43037">
    <property type="entry name" value="UNNAMED PRODUCT-RELATED"/>
    <property type="match status" value="1"/>
</dbReference>
<evidence type="ECO:0000256" key="1">
    <source>
        <dbReference type="ARBA" id="ARBA00004613"/>
    </source>
</evidence>
<proteinExistence type="inferred from homology"/>
<keyword evidence="8 9" id="KW-0624">Polysaccharide degradation</keyword>
<keyword evidence="3 9" id="KW-0964">Secreted</keyword>
<protein>
    <recommendedName>
        <fullName evidence="9">Carboxylic ester hydrolase</fullName>
        <ecNumber evidence="9">3.1.1.-</ecNumber>
    </recommendedName>
</protein>
<evidence type="ECO:0000313" key="10">
    <source>
        <dbReference type="EMBL" id="KAK4111037.1"/>
    </source>
</evidence>
<dbReference type="GO" id="GO:0005576">
    <property type="term" value="C:extracellular region"/>
    <property type="evidence" value="ECO:0007669"/>
    <property type="project" value="UniProtKB-SubCell"/>
</dbReference>
<evidence type="ECO:0000256" key="6">
    <source>
        <dbReference type="ARBA" id="ARBA00023180"/>
    </source>
</evidence>
<accession>A0AAN6QRQ1</accession>
<dbReference type="AlphaFoldDB" id="A0AAN6QRQ1"/>
<feature type="signal peptide" evidence="9">
    <location>
        <begin position="1"/>
        <end position="18"/>
    </location>
</feature>
<dbReference type="PANTHER" id="PTHR43037:SF3">
    <property type="entry name" value="FERULOYL ESTERASE B"/>
    <property type="match status" value="1"/>
</dbReference>
<dbReference type="EMBL" id="MU853347">
    <property type="protein sequence ID" value="KAK4111037.1"/>
    <property type="molecule type" value="Genomic_DNA"/>
</dbReference>
<reference evidence="10" key="1">
    <citation type="journal article" date="2023" name="Mol. Phylogenet. Evol.">
        <title>Genome-scale phylogeny and comparative genomics of the fungal order Sordariales.</title>
        <authorList>
            <person name="Hensen N."/>
            <person name="Bonometti L."/>
            <person name="Westerberg I."/>
            <person name="Brannstrom I.O."/>
            <person name="Guillou S."/>
            <person name="Cros-Aarteil S."/>
            <person name="Calhoun S."/>
            <person name="Haridas S."/>
            <person name="Kuo A."/>
            <person name="Mondo S."/>
            <person name="Pangilinan J."/>
            <person name="Riley R."/>
            <person name="LaButti K."/>
            <person name="Andreopoulos B."/>
            <person name="Lipzen A."/>
            <person name="Chen C."/>
            <person name="Yan M."/>
            <person name="Daum C."/>
            <person name="Ng V."/>
            <person name="Clum A."/>
            <person name="Steindorff A."/>
            <person name="Ohm R.A."/>
            <person name="Martin F."/>
            <person name="Silar P."/>
            <person name="Natvig D.O."/>
            <person name="Lalanne C."/>
            <person name="Gautier V."/>
            <person name="Ament-Velasquez S.L."/>
            <person name="Kruys A."/>
            <person name="Hutchinson M.I."/>
            <person name="Powell A.J."/>
            <person name="Barry K."/>
            <person name="Miller A.N."/>
            <person name="Grigoriev I.V."/>
            <person name="Debuchy R."/>
            <person name="Gladieux P."/>
            <person name="Hiltunen Thoren M."/>
            <person name="Johannesson H."/>
        </authorList>
    </citation>
    <scope>NUCLEOTIDE SEQUENCE</scope>
    <source>
        <strain evidence="10">CBS 508.74</strain>
    </source>
</reference>
<dbReference type="GeneID" id="89939579"/>
<evidence type="ECO:0000313" key="11">
    <source>
        <dbReference type="Proteomes" id="UP001302812"/>
    </source>
</evidence>
<comment type="caution">
    <text evidence="10">The sequence shown here is derived from an EMBL/GenBank/DDBJ whole genome shotgun (WGS) entry which is preliminary data.</text>
</comment>
<keyword evidence="5 9" id="KW-0378">Hydrolase</keyword>
<dbReference type="RefSeq" id="XP_064668607.1">
    <property type="nucleotide sequence ID" value="XM_064815454.1"/>
</dbReference>
<dbReference type="GO" id="GO:0052689">
    <property type="term" value="F:carboxylic ester hydrolase activity"/>
    <property type="evidence" value="ECO:0007669"/>
    <property type="project" value="UniProtKB-KW"/>
</dbReference>
<gene>
    <name evidence="10" type="ORF">N656DRAFT_780826</name>
</gene>
<keyword evidence="4 9" id="KW-0732">Signal</keyword>
<evidence type="ECO:0000256" key="2">
    <source>
        <dbReference type="ARBA" id="ARBA00022487"/>
    </source>
</evidence>
<keyword evidence="2 9" id="KW-0719">Serine esterase</keyword>
<dbReference type="Proteomes" id="UP001302812">
    <property type="component" value="Unassembled WGS sequence"/>
</dbReference>
<dbReference type="EC" id="3.1.1.-" evidence="9"/>